<sequence length="355" mass="39317">MSTTISVVCRPLLLLFASFFLLLFSRFSFLVESFVGTETSIDSRIMTQAPPQMEPPQQQPSQPQQAHRIAAEPEPRVLCGLPIGGAVGILGSILMICQIFGLFYLSPFLLYFFEISIGSAMMFILSTGAKHRKIAYITAYMLYISMYTFWVFFLILGAILATVYLVDNNNNICNPNHEDNATTHKGCIDSKFTTGDVEMVVISCFFLTVSIIVALIQMRYLMILYNFLRRNLHRLPSHQANNYNVQYIVPTPISPNGMPPPPRYTAYAAPMPPQPALPTKQPLPIDTESTPTTRTGSVISTPILTISTLEQQPGADNLAFGAEDDPTRSRAPSRPPAYSDVVEPGHITIRSDALA</sequence>
<evidence type="ECO:0000313" key="3">
    <source>
        <dbReference type="EMBL" id="EFO84858.1"/>
    </source>
</evidence>
<dbReference type="STRING" id="31234.E3LY89"/>
<dbReference type="AlphaFoldDB" id="E3LY89"/>
<feature type="region of interest" description="Disordered" evidence="1">
    <location>
        <begin position="311"/>
        <end position="355"/>
    </location>
</feature>
<proteinExistence type="predicted"/>
<feature type="transmembrane region" description="Helical" evidence="2">
    <location>
        <begin position="12"/>
        <end position="35"/>
    </location>
</feature>
<dbReference type="Proteomes" id="UP000008281">
    <property type="component" value="Unassembled WGS sequence"/>
</dbReference>
<reference evidence="3" key="1">
    <citation type="submission" date="2007-07" db="EMBL/GenBank/DDBJ databases">
        <title>PCAP assembly of the Caenorhabditis remanei genome.</title>
        <authorList>
            <consortium name="The Caenorhabditis remanei Sequencing Consortium"/>
            <person name="Wilson R.K."/>
        </authorList>
    </citation>
    <scope>NUCLEOTIDE SEQUENCE [LARGE SCALE GENOMIC DNA]</scope>
    <source>
        <strain evidence="3">PB4641</strain>
    </source>
</reference>
<dbReference type="KEGG" id="crq:GCK72_001006"/>
<evidence type="ECO:0000256" key="1">
    <source>
        <dbReference type="SAM" id="MobiDB-lite"/>
    </source>
</evidence>
<accession>E3LY89</accession>
<feature type="transmembrane region" description="Helical" evidence="2">
    <location>
        <begin position="200"/>
        <end position="228"/>
    </location>
</feature>
<dbReference type="InParanoid" id="E3LY89"/>
<gene>
    <name evidence="3" type="ORF">CRE_03994</name>
</gene>
<protein>
    <submittedName>
        <fullName evidence="3">Uncharacterized protein</fullName>
    </submittedName>
</protein>
<feature type="transmembrane region" description="Helical" evidence="2">
    <location>
        <begin position="108"/>
        <end position="128"/>
    </location>
</feature>
<dbReference type="OMA" id="CIQIRYT"/>
<organism evidence="4">
    <name type="scientific">Caenorhabditis remanei</name>
    <name type="common">Caenorhabditis vulgaris</name>
    <dbReference type="NCBI Taxonomy" id="31234"/>
    <lineage>
        <taxon>Eukaryota</taxon>
        <taxon>Metazoa</taxon>
        <taxon>Ecdysozoa</taxon>
        <taxon>Nematoda</taxon>
        <taxon>Chromadorea</taxon>
        <taxon>Rhabditida</taxon>
        <taxon>Rhabditina</taxon>
        <taxon>Rhabditomorpha</taxon>
        <taxon>Rhabditoidea</taxon>
        <taxon>Rhabditidae</taxon>
        <taxon>Peloderinae</taxon>
        <taxon>Caenorhabditis</taxon>
    </lineage>
</organism>
<feature type="transmembrane region" description="Helical" evidence="2">
    <location>
        <begin position="140"/>
        <end position="166"/>
    </location>
</feature>
<keyword evidence="2" id="KW-0472">Membrane</keyword>
<dbReference type="RefSeq" id="XP_003111358.2">
    <property type="nucleotide sequence ID" value="XM_003111310.2"/>
</dbReference>
<name>E3LY89_CAERE</name>
<dbReference type="CTD" id="9801738"/>
<keyword evidence="2" id="KW-1133">Transmembrane helix</keyword>
<dbReference type="GeneID" id="9801738"/>
<dbReference type="eggNOG" id="ENOG502TGSK">
    <property type="taxonomic scope" value="Eukaryota"/>
</dbReference>
<dbReference type="EMBL" id="DS268418">
    <property type="protein sequence ID" value="EFO84858.1"/>
    <property type="molecule type" value="Genomic_DNA"/>
</dbReference>
<dbReference type="HOGENOM" id="CLU_960546_0_0_1"/>
<evidence type="ECO:0000313" key="4">
    <source>
        <dbReference type="Proteomes" id="UP000008281"/>
    </source>
</evidence>
<dbReference type="OrthoDB" id="5815816at2759"/>
<evidence type="ECO:0000256" key="2">
    <source>
        <dbReference type="SAM" id="Phobius"/>
    </source>
</evidence>
<keyword evidence="2" id="KW-0812">Transmembrane</keyword>
<keyword evidence="4" id="KW-1185">Reference proteome</keyword>
<feature type="transmembrane region" description="Helical" evidence="2">
    <location>
        <begin position="77"/>
        <end position="102"/>
    </location>
</feature>
<dbReference type="FunCoup" id="E3LY89">
    <property type="interactions" value="1597"/>
</dbReference>